<gene>
    <name evidence="2" type="ORF">CHS0354_025511</name>
</gene>
<dbReference type="AlphaFoldDB" id="A0AAE0SKL4"/>
<reference evidence="2" key="2">
    <citation type="journal article" date="2021" name="Genome Biol. Evol.">
        <title>Developing a high-quality reference genome for a parasitic bivalve with doubly uniparental inheritance (Bivalvia: Unionida).</title>
        <authorList>
            <person name="Smith C.H."/>
        </authorList>
    </citation>
    <scope>NUCLEOTIDE SEQUENCE</scope>
    <source>
        <strain evidence="2">CHS0354</strain>
        <tissue evidence="2">Mantle</tissue>
    </source>
</reference>
<keyword evidence="3" id="KW-1185">Reference proteome</keyword>
<evidence type="ECO:0000256" key="1">
    <source>
        <dbReference type="SAM" id="MobiDB-lite"/>
    </source>
</evidence>
<organism evidence="2 3">
    <name type="scientific">Potamilus streckersoni</name>
    <dbReference type="NCBI Taxonomy" id="2493646"/>
    <lineage>
        <taxon>Eukaryota</taxon>
        <taxon>Metazoa</taxon>
        <taxon>Spiralia</taxon>
        <taxon>Lophotrochozoa</taxon>
        <taxon>Mollusca</taxon>
        <taxon>Bivalvia</taxon>
        <taxon>Autobranchia</taxon>
        <taxon>Heteroconchia</taxon>
        <taxon>Palaeoheterodonta</taxon>
        <taxon>Unionida</taxon>
        <taxon>Unionoidea</taxon>
        <taxon>Unionidae</taxon>
        <taxon>Ambleminae</taxon>
        <taxon>Lampsilini</taxon>
        <taxon>Potamilus</taxon>
    </lineage>
</organism>
<name>A0AAE0SKL4_9BIVA</name>
<comment type="caution">
    <text evidence="2">The sequence shown here is derived from an EMBL/GenBank/DDBJ whole genome shotgun (WGS) entry which is preliminary data.</text>
</comment>
<accession>A0AAE0SKL4</accession>
<dbReference type="EMBL" id="JAEAOA010001521">
    <property type="protein sequence ID" value="KAK3593619.1"/>
    <property type="molecule type" value="Genomic_DNA"/>
</dbReference>
<protein>
    <submittedName>
        <fullName evidence="2">Uncharacterized protein</fullName>
    </submittedName>
</protein>
<feature type="compositionally biased region" description="Acidic residues" evidence="1">
    <location>
        <begin position="75"/>
        <end position="95"/>
    </location>
</feature>
<proteinExistence type="predicted"/>
<feature type="compositionally biased region" description="Acidic residues" evidence="1">
    <location>
        <begin position="102"/>
        <end position="114"/>
    </location>
</feature>
<feature type="region of interest" description="Disordered" evidence="1">
    <location>
        <begin position="69"/>
        <end position="133"/>
    </location>
</feature>
<feature type="compositionally biased region" description="Basic and acidic residues" evidence="1">
    <location>
        <begin position="115"/>
        <end position="133"/>
    </location>
</feature>
<reference evidence="2" key="1">
    <citation type="journal article" date="2021" name="Genome Biol. Evol.">
        <title>A High-Quality Reference Genome for a Parasitic Bivalve with Doubly Uniparental Inheritance (Bivalvia: Unionida).</title>
        <authorList>
            <person name="Smith C.H."/>
        </authorList>
    </citation>
    <scope>NUCLEOTIDE SEQUENCE</scope>
    <source>
        <strain evidence="2">CHS0354</strain>
    </source>
</reference>
<sequence>MIFLVNNTDFFPSGSATSNAKLQCMLNTTASACGVVDDAELNIQSHQAQPQEKTGQVATRSIAIRIELLKSTENSDSETETSSEDDIDPDIYDSEYELHSDADDDEDSDDNGDFEDMHMKDAKTEDHKQFLVS</sequence>
<evidence type="ECO:0000313" key="2">
    <source>
        <dbReference type="EMBL" id="KAK3593619.1"/>
    </source>
</evidence>
<reference evidence="2" key="3">
    <citation type="submission" date="2023-05" db="EMBL/GenBank/DDBJ databases">
        <authorList>
            <person name="Smith C.H."/>
        </authorList>
    </citation>
    <scope>NUCLEOTIDE SEQUENCE</scope>
    <source>
        <strain evidence="2">CHS0354</strain>
        <tissue evidence="2">Mantle</tissue>
    </source>
</reference>
<evidence type="ECO:0000313" key="3">
    <source>
        <dbReference type="Proteomes" id="UP001195483"/>
    </source>
</evidence>
<dbReference type="Proteomes" id="UP001195483">
    <property type="component" value="Unassembled WGS sequence"/>
</dbReference>